<evidence type="ECO:0000313" key="2">
    <source>
        <dbReference type="Proteomes" id="UP000607653"/>
    </source>
</evidence>
<reference evidence="1 2" key="1">
    <citation type="journal article" date="2020" name="Mol. Biol. Evol.">
        <title>Distinct Expression and Methylation Patterns for Genes with Different Fates following a Single Whole-Genome Duplication in Flowering Plants.</title>
        <authorList>
            <person name="Shi T."/>
            <person name="Rahmani R.S."/>
            <person name="Gugger P.F."/>
            <person name="Wang M."/>
            <person name="Li H."/>
            <person name="Zhang Y."/>
            <person name="Li Z."/>
            <person name="Wang Q."/>
            <person name="Van de Peer Y."/>
            <person name="Marchal K."/>
            <person name="Chen J."/>
        </authorList>
    </citation>
    <scope>NUCLEOTIDE SEQUENCE [LARGE SCALE GENOMIC DNA]</scope>
    <source>
        <tissue evidence="1">Leaf</tissue>
    </source>
</reference>
<protein>
    <submittedName>
        <fullName evidence="1">Uncharacterized protein</fullName>
    </submittedName>
</protein>
<name>A0A822XPQ3_NELNU</name>
<accession>A0A822XPQ3</accession>
<comment type="caution">
    <text evidence="1">The sequence shown here is derived from an EMBL/GenBank/DDBJ whole genome shotgun (WGS) entry which is preliminary data.</text>
</comment>
<evidence type="ECO:0000313" key="1">
    <source>
        <dbReference type="EMBL" id="DAD22410.1"/>
    </source>
</evidence>
<sequence>MDIHTFPPLIVEKKNNTMDDQSYGYCNSKTMDVF</sequence>
<dbReference type="Proteomes" id="UP000607653">
    <property type="component" value="Unassembled WGS sequence"/>
</dbReference>
<proteinExistence type="predicted"/>
<gene>
    <name evidence="1" type="ORF">HUJ06_023873</name>
</gene>
<dbReference type="EMBL" id="DUZY01000001">
    <property type="protein sequence ID" value="DAD22410.1"/>
    <property type="molecule type" value="Genomic_DNA"/>
</dbReference>
<organism evidence="1 2">
    <name type="scientific">Nelumbo nucifera</name>
    <name type="common">Sacred lotus</name>
    <dbReference type="NCBI Taxonomy" id="4432"/>
    <lineage>
        <taxon>Eukaryota</taxon>
        <taxon>Viridiplantae</taxon>
        <taxon>Streptophyta</taxon>
        <taxon>Embryophyta</taxon>
        <taxon>Tracheophyta</taxon>
        <taxon>Spermatophyta</taxon>
        <taxon>Magnoliopsida</taxon>
        <taxon>Proteales</taxon>
        <taxon>Nelumbonaceae</taxon>
        <taxon>Nelumbo</taxon>
    </lineage>
</organism>
<dbReference type="AlphaFoldDB" id="A0A822XPQ3"/>
<keyword evidence="2" id="KW-1185">Reference proteome</keyword>